<dbReference type="InterPro" id="IPR010985">
    <property type="entry name" value="Ribbon_hlx_hlx"/>
</dbReference>
<dbReference type="Gene3D" id="1.10.1220.10">
    <property type="entry name" value="Met repressor-like"/>
    <property type="match status" value="1"/>
</dbReference>
<dbReference type="RefSeq" id="WP_345098550.1">
    <property type="nucleotide sequence ID" value="NZ_BAABGS010000017.1"/>
</dbReference>
<proteinExistence type="predicted"/>
<comment type="caution">
    <text evidence="2">The sequence shown here is derived from an EMBL/GenBank/DDBJ whole genome shotgun (WGS) entry which is preliminary data.</text>
</comment>
<keyword evidence="3" id="KW-1185">Reference proteome</keyword>
<reference evidence="3" key="1">
    <citation type="journal article" date="2019" name="Int. J. Syst. Evol. Microbiol.">
        <title>The Global Catalogue of Microorganisms (GCM) 10K type strain sequencing project: providing services to taxonomists for standard genome sequencing and annotation.</title>
        <authorList>
            <consortium name="The Broad Institute Genomics Platform"/>
            <consortium name="The Broad Institute Genome Sequencing Center for Infectious Disease"/>
            <person name="Wu L."/>
            <person name="Ma J."/>
        </authorList>
    </citation>
    <scope>NUCLEOTIDE SEQUENCE [LARGE SCALE GENOMIC DNA]</scope>
    <source>
        <strain evidence="3">KCTC 23707</strain>
    </source>
</reference>
<dbReference type="InterPro" id="IPR013321">
    <property type="entry name" value="Arc_rbn_hlx_hlx"/>
</dbReference>
<feature type="region of interest" description="Disordered" evidence="1">
    <location>
        <begin position="1"/>
        <end position="23"/>
    </location>
</feature>
<organism evidence="2 3">
    <name type="scientific">Chelativorans composti</name>
    <dbReference type="NCBI Taxonomy" id="768533"/>
    <lineage>
        <taxon>Bacteria</taxon>
        <taxon>Pseudomonadati</taxon>
        <taxon>Pseudomonadota</taxon>
        <taxon>Alphaproteobacteria</taxon>
        <taxon>Hyphomicrobiales</taxon>
        <taxon>Phyllobacteriaceae</taxon>
        <taxon>Chelativorans</taxon>
    </lineage>
</organism>
<sequence length="88" mass="9926">MSETKQTRAAVPPPRKSFLPDPVVATPVGAADNMKAERLAPMTFNMPRDWHTRFKMTATAHGMNMKELLIASFAAWEREQKRKQGGEQ</sequence>
<dbReference type="EMBL" id="JBHUIR010000059">
    <property type="protein sequence ID" value="MFD2261057.1"/>
    <property type="molecule type" value="Genomic_DNA"/>
</dbReference>
<accession>A0ABW5DJC4</accession>
<name>A0ABW5DJC4_9HYPH</name>
<dbReference type="Proteomes" id="UP001597373">
    <property type="component" value="Unassembled WGS sequence"/>
</dbReference>
<evidence type="ECO:0000313" key="2">
    <source>
        <dbReference type="EMBL" id="MFD2261057.1"/>
    </source>
</evidence>
<gene>
    <name evidence="2" type="ORF">ACFSMZ_15010</name>
</gene>
<evidence type="ECO:0000313" key="3">
    <source>
        <dbReference type="Proteomes" id="UP001597373"/>
    </source>
</evidence>
<dbReference type="SUPFAM" id="SSF47598">
    <property type="entry name" value="Ribbon-helix-helix"/>
    <property type="match status" value="1"/>
</dbReference>
<evidence type="ECO:0000256" key="1">
    <source>
        <dbReference type="SAM" id="MobiDB-lite"/>
    </source>
</evidence>
<protein>
    <submittedName>
        <fullName evidence="2">Uncharacterized protein</fullName>
    </submittedName>
</protein>